<reference evidence="4 5" key="1">
    <citation type="submission" date="2024-06" db="EMBL/GenBank/DDBJ databases">
        <title>The Natural Products Discovery Center: Release of the First 8490 Sequenced Strains for Exploring Actinobacteria Biosynthetic Diversity.</title>
        <authorList>
            <person name="Kalkreuter E."/>
            <person name="Kautsar S.A."/>
            <person name="Yang D."/>
            <person name="Bader C.D."/>
            <person name="Teijaro C.N."/>
            <person name="Fluegel L."/>
            <person name="Davis C.M."/>
            <person name="Simpson J.R."/>
            <person name="Lauterbach L."/>
            <person name="Steele A.D."/>
            <person name="Gui C."/>
            <person name="Meng S."/>
            <person name="Li G."/>
            <person name="Viehrig K."/>
            <person name="Ye F."/>
            <person name="Su P."/>
            <person name="Kiefer A.F."/>
            <person name="Nichols A."/>
            <person name="Cepeda A.J."/>
            <person name="Yan W."/>
            <person name="Fan B."/>
            <person name="Jiang Y."/>
            <person name="Adhikari A."/>
            <person name="Zheng C.-J."/>
            <person name="Schuster L."/>
            <person name="Cowan T.M."/>
            <person name="Smanski M.J."/>
            <person name="Chevrette M.G."/>
            <person name="De Carvalho L.P.S."/>
            <person name="Shen B."/>
        </authorList>
    </citation>
    <scope>NUCLEOTIDE SEQUENCE [LARGE SCALE GENOMIC DNA]</scope>
    <source>
        <strain evidence="4 5">NPDC052347</strain>
    </source>
</reference>
<sequence length="402" mass="41317">MKLVITAAGSRGDIAPYTGLGARLREAGHEVTLATHEGFAPLVRAAGLDFRSLPGDPRGGPAGDRRQLMATAAAFARKMAAGLPDAVPEDTEVLLLSTSTAPFGWHLAEATGVRSLGVYLQPTTPTGDFPPTVGGTRSLGRLGNRAMGRFSLRMVDRLFADAVHELRRSLGLPPAAPGAVRRRLEADGWPVLHGFSSAVVPRPRDWRPGLAVTGNWWPHHAESQLPCDIEDFLAAGPPPVFVGFGSMATGEGERLGELAASGLRKAGLRGVLQAGSAGLSADVEGDDLLTIGDVPHALLLPRCVAAVHHAGAGTAAAALRAGIPSVPVPVTADQPFWAARVAALGAATPPIPFAALTVEGLAAALARVTAEPSPFARAAMGVAVAMGEEDGAGAVLRALERC</sequence>
<proteinExistence type="predicted"/>
<evidence type="ECO:0000259" key="2">
    <source>
        <dbReference type="Pfam" id="PF03033"/>
    </source>
</evidence>
<name>A0ABV3JX98_STRON</name>
<dbReference type="InterPro" id="IPR010610">
    <property type="entry name" value="EryCIII-like_C"/>
</dbReference>
<evidence type="ECO:0000313" key="4">
    <source>
        <dbReference type="EMBL" id="MEV5506909.1"/>
    </source>
</evidence>
<accession>A0ABV3JX98</accession>
<feature type="domain" description="Glycosyltransferase family 28 N-terminal" evidence="2">
    <location>
        <begin position="4"/>
        <end position="63"/>
    </location>
</feature>
<dbReference type="CDD" id="cd03784">
    <property type="entry name" value="GT1_Gtf-like"/>
    <property type="match status" value="1"/>
</dbReference>
<organism evidence="4 5">
    <name type="scientific">Streptomyces orinoci</name>
    <name type="common">Streptoverticillium orinoci</name>
    <dbReference type="NCBI Taxonomy" id="67339"/>
    <lineage>
        <taxon>Bacteria</taxon>
        <taxon>Bacillati</taxon>
        <taxon>Actinomycetota</taxon>
        <taxon>Actinomycetes</taxon>
        <taxon>Kitasatosporales</taxon>
        <taxon>Streptomycetaceae</taxon>
        <taxon>Streptomyces</taxon>
    </lineage>
</organism>
<dbReference type="SUPFAM" id="SSF53756">
    <property type="entry name" value="UDP-Glycosyltransferase/glycogen phosphorylase"/>
    <property type="match status" value="1"/>
</dbReference>
<evidence type="ECO:0000313" key="5">
    <source>
        <dbReference type="Proteomes" id="UP001552594"/>
    </source>
</evidence>
<keyword evidence="1" id="KW-0808">Transferase</keyword>
<gene>
    <name evidence="4" type="ORF">AB0L16_10575</name>
</gene>
<dbReference type="InterPro" id="IPR002213">
    <property type="entry name" value="UDP_glucos_trans"/>
</dbReference>
<feature type="domain" description="Erythromycin biosynthesis protein CIII-like C-terminal" evidence="3">
    <location>
        <begin position="288"/>
        <end position="378"/>
    </location>
</feature>
<evidence type="ECO:0000259" key="3">
    <source>
        <dbReference type="Pfam" id="PF06722"/>
    </source>
</evidence>
<dbReference type="EMBL" id="JBFAUK010000006">
    <property type="protein sequence ID" value="MEV5506909.1"/>
    <property type="molecule type" value="Genomic_DNA"/>
</dbReference>
<dbReference type="Pfam" id="PF03033">
    <property type="entry name" value="Glyco_transf_28"/>
    <property type="match status" value="1"/>
</dbReference>
<dbReference type="Gene3D" id="3.40.50.2000">
    <property type="entry name" value="Glycogen Phosphorylase B"/>
    <property type="match status" value="2"/>
</dbReference>
<dbReference type="PANTHER" id="PTHR48050:SF13">
    <property type="entry name" value="STEROL 3-BETA-GLUCOSYLTRANSFERASE UGT80A2"/>
    <property type="match status" value="1"/>
</dbReference>
<evidence type="ECO:0000256" key="1">
    <source>
        <dbReference type="ARBA" id="ARBA00022679"/>
    </source>
</evidence>
<comment type="caution">
    <text evidence="4">The sequence shown here is derived from an EMBL/GenBank/DDBJ whole genome shotgun (WGS) entry which is preliminary data.</text>
</comment>
<dbReference type="InterPro" id="IPR050426">
    <property type="entry name" value="Glycosyltransferase_28"/>
</dbReference>
<protein>
    <submittedName>
        <fullName evidence="4">Glycosyltransferase</fullName>
    </submittedName>
</protein>
<keyword evidence="5" id="KW-1185">Reference proteome</keyword>
<dbReference type="Proteomes" id="UP001552594">
    <property type="component" value="Unassembled WGS sequence"/>
</dbReference>
<dbReference type="InterPro" id="IPR004276">
    <property type="entry name" value="GlycoTrans_28_N"/>
</dbReference>
<dbReference type="PANTHER" id="PTHR48050">
    <property type="entry name" value="STEROL 3-BETA-GLUCOSYLTRANSFERASE"/>
    <property type="match status" value="1"/>
</dbReference>
<dbReference type="Pfam" id="PF06722">
    <property type="entry name" value="EryCIII-like_C"/>
    <property type="match status" value="1"/>
</dbReference>
<dbReference type="RefSeq" id="WP_109280859.1">
    <property type="nucleotide sequence ID" value="NZ_JBFAUK010000006.1"/>
</dbReference>